<keyword evidence="3" id="KW-1134">Transmembrane beta strand</keyword>
<evidence type="ECO:0000313" key="9">
    <source>
        <dbReference type="EMBL" id="OIN58474.1"/>
    </source>
</evidence>
<keyword evidence="7" id="KW-0998">Cell outer membrane</keyword>
<dbReference type="InterPro" id="IPR008969">
    <property type="entry name" value="CarboxyPept-like_regulatory"/>
</dbReference>
<reference evidence="9 10" key="1">
    <citation type="submission" date="2016-10" db="EMBL/GenBank/DDBJ databases">
        <title>Arsenicibacter rosenii gen. nov., sp. nov., an efficient arsenic-methylating bacterium isolated from an arsenic-contaminated paddy soil.</title>
        <authorList>
            <person name="Huang K."/>
        </authorList>
    </citation>
    <scope>NUCLEOTIDE SEQUENCE [LARGE SCALE GENOMIC DNA]</scope>
    <source>
        <strain evidence="9 10">SM-1</strain>
    </source>
</reference>
<dbReference type="Proteomes" id="UP000181790">
    <property type="component" value="Unassembled WGS sequence"/>
</dbReference>
<feature type="domain" description="TonB-dependent receptor plug" evidence="8">
    <location>
        <begin position="138"/>
        <end position="216"/>
    </location>
</feature>
<evidence type="ECO:0000256" key="5">
    <source>
        <dbReference type="ARBA" id="ARBA00022729"/>
    </source>
</evidence>
<dbReference type="InterPro" id="IPR036942">
    <property type="entry name" value="Beta-barrel_TonB_sf"/>
</dbReference>
<dbReference type="SUPFAM" id="SSF49464">
    <property type="entry name" value="Carboxypeptidase regulatory domain-like"/>
    <property type="match status" value="1"/>
</dbReference>
<keyword evidence="2" id="KW-0813">Transport</keyword>
<comment type="subcellular location">
    <subcellularLocation>
        <location evidence="1">Cell outer membrane</location>
        <topology evidence="1">Multi-pass membrane protein</topology>
    </subcellularLocation>
</comment>
<organism evidence="9 10">
    <name type="scientific">Arsenicibacter rosenii</name>
    <dbReference type="NCBI Taxonomy" id="1750698"/>
    <lineage>
        <taxon>Bacteria</taxon>
        <taxon>Pseudomonadati</taxon>
        <taxon>Bacteroidota</taxon>
        <taxon>Cytophagia</taxon>
        <taxon>Cytophagales</taxon>
        <taxon>Spirosomataceae</taxon>
        <taxon>Arsenicibacter</taxon>
    </lineage>
</organism>
<evidence type="ECO:0000256" key="4">
    <source>
        <dbReference type="ARBA" id="ARBA00022692"/>
    </source>
</evidence>
<dbReference type="EMBL" id="MORL01000007">
    <property type="protein sequence ID" value="OIN58474.1"/>
    <property type="molecule type" value="Genomic_DNA"/>
</dbReference>
<dbReference type="PANTHER" id="PTHR30069">
    <property type="entry name" value="TONB-DEPENDENT OUTER MEMBRANE RECEPTOR"/>
    <property type="match status" value="1"/>
</dbReference>
<gene>
    <name evidence="9" type="ORF">BLX24_15165</name>
</gene>
<dbReference type="Gene3D" id="2.40.170.20">
    <property type="entry name" value="TonB-dependent receptor, beta-barrel domain"/>
    <property type="match status" value="1"/>
</dbReference>
<protein>
    <recommendedName>
        <fullName evidence="8">TonB-dependent receptor plug domain-containing protein</fullName>
    </recommendedName>
</protein>
<keyword evidence="6" id="KW-0472">Membrane</keyword>
<comment type="caution">
    <text evidence="9">The sequence shown here is derived from an EMBL/GenBank/DDBJ whole genome shotgun (WGS) entry which is preliminary data.</text>
</comment>
<dbReference type="Gene3D" id="2.170.130.10">
    <property type="entry name" value="TonB-dependent receptor, plug domain"/>
    <property type="match status" value="1"/>
</dbReference>
<evidence type="ECO:0000256" key="3">
    <source>
        <dbReference type="ARBA" id="ARBA00022452"/>
    </source>
</evidence>
<dbReference type="GO" id="GO:0009279">
    <property type="term" value="C:cell outer membrane"/>
    <property type="evidence" value="ECO:0007669"/>
    <property type="project" value="UniProtKB-SubCell"/>
</dbReference>
<dbReference type="Pfam" id="PF13715">
    <property type="entry name" value="CarbopepD_reg_2"/>
    <property type="match status" value="1"/>
</dbReference>
<accession>A0A1S2VI93</accession>
<dbReference type="InterPro" id="IPR037066">
    <property type="entry name" value="Plug_dom_sf"/>
</dbReference>
<evidence type="ECO:0000256" key="7">
    <source>
        <dbReference type="ARBA" id="ARBA00023237"/>
    </source>
</evidence>
<proteinExistence type="predicted"/>
<dbReference type="PANTHER" id="PTHR30069:SF29">
    <property type="entry name" value="HEMOGLOBIN AND HEMOGLOBIN-HAPTOGLOBIN-BINDING PROTEIN 1-RELATED"/>
    <property type="match status" value="1"/>
</dbReference>
<dbReference type="AlphaFoldDB" id="A0A1S2VI93"/>
<dbReference type="GO" id="GO:0015344">
    <property type="term" value="F:siderophore uptake transmembrane transporter activity"/>
    <property type="evidence" value="ECO:0007669"/>
    <property type="project" value="TreeGrafter"/>
</dbReference>
<evidence type="ECO:0000259" key="8">
    <source>
        <dbReference type="Pfam" id="PF07715"/>
    </source>
</evidence>
<sequence>MEPRRQPDTRLPVTPGLSRKLMISGYVKEQNSGENLVGATVFVAGKAGTITNNYGYYALSLPENEEVELIVSLVGYQRVYQRIRLIENTLLNVELANNDSLDEVVLRADATENAWSVAQTSQHTIPLRAAETIPAVAGEKDVLKTLQFLPGVHKDFNGQVGLHIRGGGSDQNLLILDDAPVYNANHLFGFFSVFNVDALKSIRLQKGGFPARYGGRLSSVVEMSMREGNNKHLKGEVGTGLITSRLILEGPVIREKASFLLTARRTNFSSLLGNFVAKVAESYSGTNWKSDFHDLNAKLNVDLNRRNRLYLSGYFGRDFFGGGDSLDASRRWENVLRWGNTTSTLRWNHLFSERLFANLSFIFSQYDFTTHTKYVPIDASIPNSSVTMWRYFNRLTDYTLKYDLEYFPKQSHQIQTGITSTQRFFRLNGFDVSDTVASYSHIEPIRSIESSVYAEDNWNVSKNLKLAPGGRATLYQVNEKTFFRIEPRLAVLLKLTGRTALLGSYSEMNQFVHQLTNTGQGLPTDLWVPALPEVKPQRSRQIVLGCIHELTSKWQLSIEMYRKWMSHIIGYHPDAGFIGLTNAQRAEHIRWERNIVTGTAEASGLECMVQRKTGRFSGWFTYTWAITLWRFPALNNGQPFFPAHDRRHTFSWIGIYELNSGLKLSASCKYGSGSPQTTSVLGVSGFGSLTKNNPPAPTPPGGLSSPHDSFSGFRGVAMHQLDVRLQKTFAGPHFTHQLELTITDAYVRSSPYAYTSAANTSRNFGQRLMARFPFLPSVSYTLQF</sequence>
<name>A0A1S2VI93_9BACT</name>
<dbReference type="SUPFAM" id="SSF56935">
    <property type="entry name" value="Porins"/>
    <property type="match status" value="1"/>
</dbReference>
<keyword evidence="5" id="KW-0732">Signal</keyword>
<dbReference type="GO" id="GO:0044718">
    <property type="term" value="P:siderophore transmembrane transport"/>
    <property type="evidence" value="ECO:0007669"/>
    <property type="project" value="TreeGrafter"/>
</dbReference>
<keyword evidence="4" id="KW-0812">Transmembrane</keyword>
<dbReference type="InterPro" id="IPR039426">
    <property type="entry name" value="TonB-dep_rcpt-like"/>
</dbReference>
<evidence type="ECO:0000256" key="1">
    <source>
        <dbReference type="ARBA" id="ARBA00004571"/>
    </source>
</evidence>
<dbReference type="Pfam" id="PF07715">
    <property type="entry name" value="Plug"/>
    <property type="match status" value="1"/>
</dbReference>
<dbReference type="Gene3D" id="2.60.40.1120">
    <property type="entry name" value="Carboxypeptidase-like, regulatory domain"/>
    <property type="match status" value="1"/>
</dbReference>
<evidence type="ECO:0000256" key="6">
    <source>
        <dbReference type="ARBA" id="ARBA00023136"/>
    </source>
</evidence>
<dbReference type="InterPro" id="IPR012910">
    <property type="entry name" value="Plug_dom"/>
</dbReference>
<keyword evidence="10" id="KW-1185">Reference proteome</keyword>
<evidence type="ECO:0000313" key="10">
    <source>
        <dbReference type="Proteomes" id="UP000181790"/>
    </source>
</evidence>
<evidence type="ECO:0000256" key="2">
    <source>
        <dbReference type="ARBA" id="ARBA00022448"/>
    </source>
</evidence>